<feature type="transmembrane region" description="Helical" evidence="1">
    <location>
        <begin position="12"/>
        <end position="35"/>
    </location>
</feature>
<dbReference type="STRING" id="70996.SE18_16335"/>
<keyword evidence="1" id="KW-1133">Transmembrane helix</keyword>
<keyword evidence="3" id="KW-1185">Reference proteome</keyword>
<accession>A0A0P6XRM8</accession>
<dbReference type="AlphaFoldDB" id="A0A0P6XRM8"/>
<dbReference type="RefSeq" id="WP_054535532.1">
    <property type="nucleotide sequence ID" value="NZ_LGKP01000025.1"/>
</dbReference>
<reference evidence="2 3" key="1">
    <citation type="submission" date="2015-07" db="EMBL/GenBank/DDBJ databases">
        <title>Whole genome sequence of Herpetosiphon geysericola DSM 7119.</title>
        <authorList>
            <person name="Hemp J."/>
            <person name="Ward L.M."/>
            <person name="Pace L.A."/>
            <person name="Fischer W.W."/>
        </authorList>
    </citation>
    <scope>NUCLEOTIDE SEQUENCE [LARGE SCALE GENOMIC DNA]</scope>
    <source>
        <strain evidence="2 3">DSM 7119</strain>
    </source>
</reference>
<sequence length="102" mass="11888">MATTKRKIFAHSNTYLIGNLLLIFSFWLGPAWLVWIHIPWIWLRVVGWVVIYLVIATLEHNYCTGFVSRIAERFFPNEAETQAYERAKAAMDARRGIGNFEV</sequence>
<name>A0A0P6XRM8_9CHLR</name>
<organism evidence="2 3">
    <name type="scientific">Herpetosiphon geysericola</name>
    <dbReference type="NCBI Taxonomy" id="70996"/>
    <lineage>
        <taxon>Bacteria</taxon>
        <taxon>Bacillati</taxon>
        <taxon>Chloroflexota</taxon>
        <taxon>Chloroflexia</taxon>
        <taxon>Herpetosiphonales</taxon>
        <taxon>Herpetosiphonaceae</taxon>
        <taxon>Herpetosiphon</taxon>
    </lineage>
</organism>
<protein>
    <submittedName>
        <fullName evidence="2">Uncharacterized protein</fullName>
    </submittedName>
</protein>
<keyword evidence="1" id="KW-0812">Transmembrane</keyword>
<keyword evidence="1" id="KW-0472">Membrane</keyword>
<dbReference type="EMBL" id="LGKP01000025">
    <property type="protein sequence ID" value="KPL85253.1"/>
    <property type="molecule type" value="Genomic_DNA"/>
</dbReference>
<comment type="caution">
    <text evidence="2">The sequence shown here is derived from an EMBL/GenBank/DDBJ whole genome shotgun (WGS) entry which is preliminary data.</text>
</comment>
<evidence type="ECO:0000313" key="2">
    <source>
        <dbReference type="EMBL" id="KPL85253.1"/>
    </source>
</evidence>
<evidence type="ECO:0000256" key="1">
    <source>
        <dbReference type="SAM" id="Phobius"/>
    </source>
</evidence>
<gene>
    <name evidence="2" type="ORF">SE18_16335</name>
</gene>
<proteinExistence type="predicted"/>
<feature type="transmembrane region" description="Helical" evidence="1">
    <location>
        <begin position="41"/>
        <end position="58"/>
    </location>
</feature>
<evidence type="ECO:0000313" key="3">
    <source>
        <dbReference type="Proteomes" id="UP000050277"/>
    </source>
</evidence>
<dbReference type="Proteomes" id="UP000050277">
    <property type="component" value="Unassembled WGS sequence"/>
</dbReference>